<feature type="region of interest" description="Disordered" evidence="1">
    <location>
        <begin position="195"/>
        <end position="310"/>
    </location>
</feature>
<proteinExistence type="predicted"/>
<evidence type="ECO:0000313" key="2">
    <source>
        <dbReference type="EMBL" id="GMR49843.1"/>
    </source>
</evidence>
<feature type="non-terminal residue" evidence="2">
    <location>
        <position position="1"/>
    </location>
</feature>
<organism evidence="2 3">
    <name type="scientific">Pristionchus mayeri</name>
    <dbReference type="NCBI Taxonomy" id="1317129"/>
    <lineage>
        <taxon>Eukaryota</taxon>
        <taxon>Metazoa</taxon>
        <taxon>Ecdysozoa</taxon>
        <taxon>Nematoda</taxon>
        <taxon>Chromadorea</taxon>
        <taxon>Rhabditida</taxon>
        <taxon>Rhabditina</taxon>
        <taxon>Diplogasteromorpha</taxon>
        <taxon>Diplogasteroidea</taxon>
        <taxon>Neodiplogasteridae</taxon>
        <taxon>Pristionchus</taxon>
    </lineage>
</organism>
<dbReference type="Proteomes" id="UP001328107">
    <property type="component" value="Unassembled WGS sequence"/>
</dbReference>
<comment type="caution">
    <text evidence="2">The sequence shown here is derived from an EMBL/GenBank/DDBJ whole genome shotgun (WGS) entry which is preliminary data.</text>
</comment>
<dbReference type="AlphaFoldDB" id="A0AAN5I2T1"/>
<keyword evidence="3" id="KW-1185">Reference proteome</keyword>
<name>A0AAN5I2T1_9BILA</name>
<sequence>QMQSTEFRKMIVDVAEKQLNVEGYELITRSTPLPEVGVDDYKPVTAPSHRCALSVHVSVVSASPLAATLTISRRIEGGDVEFEPPITVRPVEAEARVRAAIAVAIAKAGEVSLSRVLSLVPVQNAVLKNLGVREAAKMLYLNRAVRGALSTKQVDISYWKVKFNRDFPDETVEDASSPTTYRRLYSCHAMRALEEKRNRKRANRPRMIDSPDMWDDQLRVSTTPPRPIRPHAPDPDLPQGPLGRDPNMPDYGPIPFNPLFPQQNPLMNPTRPRPDGRSPFGPYGYDVLPNRPSAPRGFPHQHHHDSNDYI</sequence>
<gene>
    <name evidence="2" type="ORF">PMAYCL1PPCAC_20038</name>
</gene>
<reference evidence="3" key="1">
    <citation type="submission" date="2022-10" db="EMBL/GenBank/DDBJ databases">
        <title>Genome assembly of Pristionchus species.</title>
        <authorList>
            <person name="Yoshida K."/>
            <person name="Sommer R.J."/>
        </authorList>
    </citation>
    <scope>NUCLEOTIDE SEQUENCE [LARGE SCALE GENOMIC DNA]</scope>
    <source>
        <strain evidence="3">RS5460</strain>
    </source>
</reference>
<protein>
    <submittedName>
        <fullName evidence="2">Uncharacterized protein</fullName>
    </submittedName>
</protein>
<dbReference type="EMBL" id="BTRK01000004">
    <property type="protein sequence ID" value="GMR49843.1"/>
    <property type="molecule type" value="Genomic_DNA"/>
</dbReference>
<evidence type="ECO:0000313" key="3">
    <source>
        <dbReference type="Proteomes" id="UP001328107"/>
    </source>
</evidence>
<accession>A0AAN5I2T1</accession>
<evidence type="ECO:0000256" key="1">
    <source>
        <dbReference type="SAM" id="MobiDB-lite"/>
    </source>
</evidence>